<organism evidence="2 3">
    <name type="scientific">Pelagibacterium lacus</name>
    <dbReference type="NCBI Taxonomy" id="2282655"/>
    <lineage>
        <taxon>Bacteria</taxon>
        <taxon>Pseudomonadati</taxon>
        <taxon>Pseudomonadota</taxon>
        <taxon>Alphaproteobacteria</taxon>
        <taxon>Hyphomicrobiales</taxon>
        <taxon>Devosiaceae</taxon>
        <taxon>Pelagibacterium</taxon>
    </lineage>
</organism>
<name>A0A369W5M2_9HYPH</name>
<feature type="chain" id="PRO_5016679040" evidence="1">
    <location>
        <begin position="27"/>
        <end position="247"/>
    </location>
</feature>
<keyword evidence="1" id="KW-0732">Signal</keyword>
<dbReference type="SUPFAM" id="SSF52833">
    <property type="entry name" value="Thioredoxin-like"/>
    <property type="match status" value="1"/>
</dbReference>
<reference evidence="3" key="1">
    <citation type="submission" date="2018-07" db="EMBL/GenBank/DDBJ databases">
        <authorList>
            <person name="Liu B.-T."/>
            <person name="Du Z."/>
        </authorList>
    </citation>
    <scope>NUCLEOTIDE SEQUENCE [LARGE SCALE GENOMIC DNA]</scope>
    <source>
        <strain evidence="3">XYN52</strain>
    </source>
</reference>
<dbReference type="Pfam" id="PF06764">
    <property type="entry name" value="DUF1223"/>
    <property type="match status" value="1"/>
</dbReference>
<gene>
    <name evidence="2" type="ORF">DVH29_05665</name>
</gene>
<protein>
    <submittedName>
        <fullName evidence="2">DUF1223 domain-containing protein</fullName>
    </submittedName>
</protein>
<dbReference type="AlphaFoldDB" id="A0A369W5M2"/>
<accession>A0A369W5M2</accession>
<sequence>MITARFLPSRILLALSAAFAAAPATALDISQGDLTVLELFTSQGCSSCPEADRLLSRLGAREDIVALGYHIDYWDYIGWSDTFALPENSQLQRGYAESWGKNRLYTPQLVVNGRQAVVGSDAGEAEAAIAAATLPLDIAVSADGEDAVTLVAEGDPGHKAAIVWVITYRDAAEVVIERGENSGRVLSYSHIVTGRQPIGMWSPDEGARITIPLDEVMGETADGAAIVIQEKNGRLPGPILAATTIHR</sequence>
<dbReference type="RefSeq" id="WP_114645190.1">
    <property type="nucleotide sequence ID" value="NZ_QQNH01000005.1"/>
</dbReference>
<feature type="signal peptide" evidence="1">
    <location>
        <begin position="1"/>
        <end position="26"/>
    </location>
</feature>
<dbReference type="InterPro" id="IPR010634">
    <property type="entry name" value="DUF1223"/>
</dbReference>
<dbReference type="EMBL" id="QQNH01000005">
    <property type="protein sequence ID" value="RDE09643.1"/>
    <property type="molecule type" value="Genomic_DNA"/>
</dbReference>
<dbReference type="InterPro" id="IPR036249">
    <property type="entry name" value="Thioredoxin-like_sf"/>
</dbReference>
<evidence type="ECO:0000313" key="3">
    <source>
        <dbReference type="Proteomes" id="UP000253759"/>
    </source>
</evidence>
<keyword evidence="3" id="KW-1185">Reference proteome</keyword>
<dbReference type="PANTHER" id="PTHR36057">
    <property type="match status" value="1"/>
</dbReference>
<dbReference type="Proteomes" id="UP000253759">
    <property type="component" value="Unassembled WGS sequence"/>
</dbReference>
<dbReference type="PANTHER" id="PTHR36057:SF1">
    <property type="entry name" value="LIPOPROTEIN LIPID ATTACHMENT SITE-LIKE PROTEIN, PUTATIVE (DUF1223)-RELATED"/>
    <property type="match status" value="1"/>
</dbReference>
<dbReference type="OrthoDB" id="9808254at2"/>
<evidence type="ECO:0000313" key="2">
    <source>
        <dbReference type="EMBL" id="RDE09643.1"/>
    </source>
</evidence>
<proteinExistence type="predicted"/>
<comment type="caution">
    <text evidence="2">The sequence shown here is derived from an EMBL/GenBank/DDBJ whole genome shotgun (WGS) entry which is preliminary data.</text>
</comment>
<evidence type="ECO:0000256" key="1">
    <source>
        <dbReference type="SAM" id="SignalP"/>
    </source>
</evidence>